<name>A0AAC9JFK8_9ALTE</name>
<dbReference type="Pfam" id="PF07510">
    <property type="entry name" value="GmrSD_C"/>
    <property type="match status" value="1"/>
</dbReference>
<organism evidence="3 4">
    <name type="scientific">Alteromonas mediterranea</name>
    <dbReference type="NCBI Taxonomy" id="314275"/>
    <lineage>
        <taxon>Bacteria</taxon>
        <taxon>Pseudomonadati</taxon>
        <taxon>Pseudomonadota</taxon>
        <taxon>Gammaproteobacteria</taxon>
        <taxon>Alteromonadales</taxon>
        <taxon>Alteromonadaceae</taxon>
        <taxon>Alteromonas/Salinimonas group</taxon>
        <taxon>Alteromonas</taxon>
    </lineage>
</organism>
<reference evidence="3 4" key="1">
    <citation type="submission" date="2016-11" db="EMBL/GenBank/DDBJ databases">
        <title>Networking in microbes: conjugative elements and plasmids in the genus Alteromonas.</title>
        <authorList>
            <person name="Lopez-Perez M."/>
            <person name="Ramon-Marco N."/>
            <person name="Rodriguez-Valera F."/>
        </authorList>
    </citation>
    <scope>NUCLEOTIDE SEQUENCE [LARGE SCALE GENOMIC DNA]</scope>
    <source>
        <strain evidence="3 4">CP48</strain>
        <plasmid evidence="4">pamcp48-600</plasmid>
    </source>
</reference>
<feature type="region of interest" description="Disordered" evidence="1">
    <location>
        <begin position="1"/>
        <end position="23"/>
    </location>
</feature>
<evidence type="ECO:0000313" key="4">
    <source>
        <dbReference type="Proteomes" id="UP000182101"/>
    </source>
</evidence>
<proteinExistence type="predicted"/>
<keyword evidence="3" id="KW-0378">Hydrolase</keyword>
<dbReference type="InterPro" id="IPR011089">
    <property type="entry name" value="GmrSD_C"/>
</dbReference>
<dbReference type="PANTHER" id="PTHR24094:SF15">
    <property type="entry name" value="AMP-DEPENDENT SYNTHETASE_LIGASE DOMAIN-CONTAINING PROTEIN-RELATED"/>
    <property type="match status" value="1"/>
</dbReference>
<dbReference type="Proteomes" id="UP000182101">
    <property type="component" value="Plasmid pAMCP48-600"/>
</dbReference>
<dbReference type="Gene3D" id="1.10.30.50">
    <property type="match status" value="1"/>
</dbReference>
<gene>
    <name evidence="3" type="ORF">BM524_20010</name>
</gene>
<keyword evidence="3" id="KW-0614">Plasmid</keyword>
<evidence type="ECO:0000256" key="1">
    <source>
        <dbReference type="SAM" id="MobiDB-lite"/>
    </source>
</evidence>
<accession>A0AAC9JFK8</accession>
<evidence type="ECO:0000259" key="2">
    <source>
        <dbReference type="Pfam" id="PF07510"/>
    </source>
</evidence>
<dbReference type="EMBL" id="CP018025">
    <property type="protein sequence ID" value="APD92496.1"/>
    <property type="molecule type" value="Genomic_DNA"/>
</dbReference>
<keyword evidence="3" id="KW-0540">Nuclease</keyword>
<keyword evidence="3" id="KW-0255">Endonuclease</keyword>
<dbReference type="AlphaFoldDB" id="A0AAC9JFK8"/>
<evidence type="ECO:0000313" key="3">
    <source>
        <dbReference type="EMBL" id="APD92496.1"/>
    </source>
</evidence>
<feature type="domain" description="GmrSD restriction endonucleases C-terminal" evidence="2">
    <location>
        <begin position="120"/>
        <end position="227"/>
    </location>
</feature>
<geneLocation type="plasmid" evidence="4">
    <name>pamcp48-600</name>
</geneLocation>
<protein>
    <submittedName>
        <fullName evidence="3">HNH endonuclease</fullName>
    </submittedName>
</protein>
<dbReference type="GO" id="GO:0004519">
    <property type="term" value="F:endonuclease activity"/>
    <property type="evidence" value="ECO:0007669"/>
    <property type="project" value="UniProtKB-KW"/>
</dbReference>
<sequence>MLQTGCGSEQPNSEPTLTPVTVKKSSSGICHDETSASYERTKNFTAYDSISSCVDSGGRLPKGRVNNPVNEALEEGRDFVALYDRSDWPHWSDDDGDCQNTRHELLLTTSQAPVGFKTDNECNVLTGSWYDPYSGETVADSIALDLDHVVPLKWAHGHGGDKWSRERKKQFANDPDNLLLVQASLNRQKGAKGPDEWMPPRHSYRCEYLRHFNTVMDKYELTYIPSEKRIVDRMLHACKS</sequence>
<dbReference type="PANTHER" id="PTHR24094">
    <property type="entry name" value="SECRETED PROTEIN"/>
    <property type="match status" value="1"/>
</dbReference>